<evidence type="ECO:0000259" key="2">
    <source>
        <dbReference type="Pfam" id="PF09832"/>
    </source>
</evidence>
<feature type="signal peptide" evidence="1">
    <location>
        <begin position="1"/>
        <end position="20"/>
    </location>
</feature>
<feature type="domain" description="DUF2059" evidence="2">
    <location>
        <begin position="117"/>
        <end position="156"/>
    </location>
</feature>
<feature type="chain" id="PRO_5031548468" description="DUF2059 domain-containing protein" evidence="1">
    <location>
        <begin position="21"/>
        <end position="199"/>
    </location>
</feature>
<evidence type="ECO:0000256" key="1">
    <source>
        <dbReference type="SAM" id="SignalP"/>
    </source>
</evidence>
<gene>
    <name evidence="3" type="ORF">FHR21_001709</name>
</gene>
<dbReference type="Pfam" id="PF09832">
    <property type="entry name" value="DUF2059"/>
    <property type="match status" value="1"/>
</dbReference>
<dbReference type="RefSeq" id="WP_184097196.1">
    <property type="nucleotide sequence ID" value="NZ_JACIJH010000004.1"/>
</dbReference>
<dbReference type="AlphaFoldDB" id="A0A7W9B5H1"/>
<accession>A0A7W9B5H1</accession>
<sequence>MSTWKYMLLTAAFAAPPLHAQEAASAAVAPAEAPASDRIAAAQSLIEVMMPAAQREEMMGQLVAVTMANVSAGMQQHFGAAELAADPKAKTVFDRFVARQQQLTVEQLRTQLPGLFDAMARAYARRFTVAQLGEIETFFRTPTGRIYVTESMNIMSDPDIAAWQRQSIASSMERLPAELERLSQELKDAGVQTDASTQS</sequence>
<proteinExistence type="predicted"/>
<dbReference type="InterPro" id="IPR018637">
    <property type="entry name" value="DUF2059"/>
</dbReference>
<evidence type="ECO:0000313" key="3">
    <source>
        <dbReference type="EMBL" id="MBB5706357.1"/>
    </source>
</evidence>
<dbReference type="EMBL" id="JACIJH010000004">
    <property type="protein sequence ID" value="MBB5706357.1"/>
    <property type="molecule type" value="Genomic_DNA"/>
</dbReference>
<comment type="caution">
    <text evidence="3">The sequence shown here is derived from an EMBL/GenBank/DDBJ whole genome shotgun (WGS) entry which is preliminary data.</text>
</comment>
<organism evidence="3 4">
    <name type="scientific">Sphingopyxis panaciterrulae</name>
    <dbReference type="NCBI Taxonomy" id="462372"/>
    <lineage>
        <taxon>Bacteria</taxon>
        <taxon>Pseudomonadati</taxon>
        <taxon>Pseudomonadota</taxon>
        <taxon>Alphaproteobacteria</taxon>
        <taxon>Sphingomonadales</taxon>
        <taxon>Sphingomonadaceae</taxon>
        <taxon>Sphingopyxis</taxon>
    </lineage>
</organism>
<keyword evidence="1" id="KW-0732">Signal</keyword>
<keyword evidence="4" id="KW-1185">Reference proteome</keyword>
<protein>
    <recommendedName>
        <fullName evidence="2">DUF2059 domain-containing protein</fullName>
    </recommendedName>
</protein>
<evidence type="ECO:0000313" key="4">
    <source>
        <dbReference type="Proteomes" id="UP000537161"/>
    </source>
</evidence>
<name>A0A7W9B5H1_9SPHN</name>
<reference evidence="3 4" key="1">
    <citation type="submission" date="2020-08" db="EMBL/GenBank/DDBJ databases">
        <title>Genomic Encyclopedia of Type Strains, Phase IV (KMG-IV): sequencing the most valuable type-strain genomes for metagenomic binning, comparative biology and taxonomic classification.</title>
        <authorList>
            <person name="Goeker M."/>
        </authorList>
    </citation>
    <scope>NUCLEOTIDE SEQUENCE [LARGE SCALE GENOMIC DNA]</scope>
    <source>
        <strain evidence="3 4">DSM 27163</strain>
    </source>
</reference>
<dbReference type="Proteomes" id="UP000537161">
    <property type="component" value="Unassembled WGS sequence"/>
</dbReference>